<sequence>MRWFWNACWTEVRACRGGGHRFHEKSSLQLGNNSRTARPPRPHHGKRRKSTSSPAGRVSRHWFGLSCSPAFKETSGLSLEPLGRRRCPAFSARLPRPTR</sequence>
<evidence type="ECO:0000256" key="1">
    <source>
        <dbReference type="SAM" id="MobiDB-lite"/>
    </source>
</evidence>
<dbReference type="EMBL" id="MIGC01003074">
    <property type="protein sequence ID" value="PHJ20006.1"/>
    <property type="molecule type" value="Genomic_DNA"/>
</dbReference>
<dbReference type="Proteomes" id="UP000221165">
    <property type="component" value="Unassembled WGS sequence"/>
</dbReference>
<dbReference type="RefSeq" id="XP_067921698.1">
    <property type="nucleotide sequence ID" value="XM_068066329.1"/>
</dbReference>
<proteinExistence type="predicted"/>
<organism evidence="2 3">
    <name type="scientific">Cystoisospora suis</name>
    <dbReference type="NCBI Taxonomy" id="483139"/>
    <lineage>
        <taxon>Eukaryota</taxon>
        <taxon>Sar</taxon>
        <taxon>Alveolata</taxon>
        <taxon>Apicomplexa</taxon>
        <taxon>Conoidasida</taxon>
        <taxon>Coccidia</taxon>
        <taxon>Eucoccidiorida</taxon>
        <taxon>Eimeriorina</taxon>
        <taxon>Sarcocystidae</taxon>
        <taxon>Cystoisospora</taxon>
    </lineage>
</organism>
<keyword evidence="3" id="KW-1185">Reference proteome</keyword>
<gene>
    <name evidence="2" type="ORF">CSUI_006165</name>
</gene>
<feature type="compositionally biased region" description="Polar residues" evidence="1">
    <location>
        <begin position="27"/>
        <end position="36"/>
    </location>
</feature>
<reference evidence="2 3" key="1">
    <citation type="journal article" date="2017" name="Int. J. Parasitol.">
        <title>The genome of the protozoan parasite Cystoisospora suis and a reverse vaccinology approach to identify vaccine candidates.</title>
        <authorList>
            <person name="Palmieri N."/>
            <person name="Shrestha A."/>
            <person name="Ruttkowski B."/>
            <person name="Beck T."/>
            <person name="Vogl C."/>
            <person name="Tomley F."/>
            <person name="Blake D.P."/>
            <person name="Joachim A."/>
        </authorList>
    </citation>
    <scope>NUCLEOTIDE SEQUENCE [LARGE SCALE GENOMIC DNA]</scope>
    <source>
        <strain evidence="2 3">Wien I</strain>
    </source>
</reference>
<accession>A0A2C6KVF8</accession>
<dbReference type="AlphaFoldDB" id="A0A2C6KVF8"/>
<feature type="compositionally biased region" description="Basic residues" evidence="1">
    <location>
        <begin position="38"/>
        <end position="50"/>
    </location>
</feature>
<name>A0A2C6KVF8_9APIC</name>
<evidence type="ECO:0000313" key="3">
    <source>
        <dbReference type="Proteomes" id="UP000221165"/>
    </source>
</evidence>
<protein>
    <submittedName>
        <fullName evidence="2">Uncharacterized protein</fullName>
    </submittedName>
</protein>
<evidence type="ECO:0000313" key="2">
    <source>
        <dbReference type="EMBL" id="PHJ20006.1"/>
    </source>
</evidence>
<dbReference type="VEuPathDB" id="ToxoDB:CSUI_006165"/>
<comment type="caution">
    <text evidence="2">The sequence shown here is derived from an EMBL/GenBank/DDBJ whole genome shotgun (WGS) entry which is preliminary data.</text>
</comment>
<dbReference type="GeneID" id="94429540"/>
<feature type="region of interest" description="Disordered" evidence="1">
    <location>
        <begin position="21"/>
        <end position="60"/>
    </location>
</feature>